<keyword evidence="2" id="KW-0540">Nuclease</keyword>
<dbReference type="Proteomes" id="UP000501991">
    <property type="component" value="Chromosome"/>
</dbReference>
<keyword evidence="2" id="KW-0255">Endonuclease</keyword>
<dbReference type="RefSeq" id="WP_173767884.1">
    <property type="nucleotide sequence ID" value="NZ_CP048836.1"/>
</dbReference>
<gene>
    <name evidence="2" type="ORF">G3580_18105</name>
</gene>
<accession>A0A6C1B8S4</accession>
<evidence type="ECO:0000313" key="2">
    <source>
        <dbReference type="EMBL" id="QID19359.1"/>
    </source>
</evidence>
<keyword evidence="2" id="KW-0378">Hydrolase</keyword>
<dbReference type="EMBL" id="CP048836">
    <property type="protein sequence ID" value="QID19359.1"/>
    <property type="molecule type" value="Genomic_DNA"/>
</dbReference>
<dbReference type="KEGG" id="azq:G3580_18105"/>
<dbReference type="GO" id="GO:0003676">
    <property type="term" value="F:nucleic acid binding"/>
    <property type="evidence" value="ECO:0007669"/>
    <property type="project" value="InterPro"/>
</dbReference>
<dbReference type="GO" id="GO:0004519">
    <property type="term" value="F:endonuclease activity"/>
    <property type="evidence" value="ECO:0007669"/>
    <property type="project" value="UniProtKB-KW"/>
</dbReference>
<dbReference type="Gene3D" id="3.40.1350.10">
    <property type="match status" value="1"/>
</dbReference>
<name>A0A6C1B8S4_9RHOO</name>
<dbReference type="InterPro" id="IPR011856">
    <property type="entry name" value="tRNA_endonuc-like_dom_sf"/>
</dbReference>
<evidence type="ECO:0000313" key="3">
    <source>
        <dbReference type="Proteomes" id="UP000501991"/>
    </source>
</evidence>
<dbReference type="InterPro" id="IPR014833">
    <property type="entry name" value="TnsA_N"/>
</dbReference>
<dbReference type="Pfam" id="PF08722">
    <property type="entry name" value="Tn7_TnsA-like_N"/>
    <property type="match status" value="1"/>
</dbReference>
<keyword evidence="3" id="KW-1185">Reference proteome</keyword>
<reference evidence="2 3" key="1">
    <citation type="submission" date="2020-02" db="EMBL/GenBank/DDBJ databases">
        <title>Nitrogenibacter mangrovi gen. nov., sp. nov. isolated from mangrove sediment, a denitrifying betaproteobacterium.</title>
        <authorList>
            <person name="Liao H."/>
            <person name="Tian Y."/>
        </authorList>
    </citation>
    <scope>NUCLEOTIDE SEQUENCE [LARGE SCALE GENOMIC DNA]</scope>
    <source>
        <strain evidence="2 3">M9-3-2</strain>
    </source>
</reference>
<feature type="domain" description="TnsA endonuclease N-terminal" evidence="1">
    <location>
        <begin position="60"/>
        <end position="138"/>
    </location>
</feature>
<sequence>MKIDDQRAYVQQITRLDISPARKIGTNRRSMTGQTAVGGFSVAHESSLERDFLILLDFDRNFVEIRGQPVRIGYKDAAGRDRHYTPDVYVEYTNGEKVLYEVKYRENLKSDWIALKPRFKAAIRFARANEMRFALVTEVEIRGSAYLANAKFLRPYRAQMANVAMEEHLLETLDLLGDATPDLLLKAAFSSKENRIRAVGPLWRLVCTKLIGADLTEPLTMATSIWCASREATE</sequence>
<dbReference type="AlphaFoldDB" id="A0A6C1B8S4"/>
<proteinExistence type="predicted"/>
<protein>
    <submittedName>
        <fullName evidence="2">Heteromeric transposase endonuclease subunit TnsA</fullName>
    </submittedName>
</protein>
<evidence type="ECO:0000259" key="1">
    <source>
        <dbReference type="Pfam" id="PF08722"/>
    </source>
</evidence>
<organism evidence="2 3">
    <name type="scientific">Nitrogeniibacter mangrovi</name>
    <dbReference type="NCBI Taxonomy" id="2016596"/>
    <lineage>
        <taxon>Bacteria</taxon>
        <taxon>Pseudomonadati</taxon>
        <taxon>Pseudomonadota</taxon>
        <taxon>Betaproteobacteria</taxon>
        <taxon>Rhodocyclales</taxon>
        <taxon>Zoogloeaceae</taxon>
        <taxon>Nitrogeniibacter</taxon>
    </lineage>
</organism>